<dbReference type="AlphaFoldDB" id="A0A4V1CE96"/>
<evidence type="ECO:0000313" key="1">
    <source>
        <dbReference type="EMBL" id="QCB27338.1"/>
    </source>
</evidence>
<accession>A0A4V1CE96</accession>
<evidence type="ECO:0000313" key="2">
    <source>
        <dbReference type="Proteomes" id="UP000296352"/>
    </source>
</evidence>
<sequence length="67" mass="7235">MTAATLTVKLRNGQTLYFTAGPVIGDAAHRVDLLREAIENDSLFTSVDLDGTEHSFQGSEVAHYALV</sequence>
<proteinExistence type="predicted"/>
<dbReference type="RefSeq" id="WP_136140231.1">
    <property type="nucleotide sequence ID" value="NZ_CP039247.1"/>
</dbReference>
<dbReference type="KEGG" id="cee:CENDO_00135"/>
<organism evidence="1 2">
    <name type="scientific">Corynebacterium endometrii</name>
    <dbReference type="NCBI Taxonomy" id="2488819"/>
    <lineage>
        <taxon>Bacteria</taxon>
        <taxon>Bacillati</taxon>
        <taxon>Actinomycetota</taxon>
        <taxon>Actinomycetes</taxon>
        <taxon>Mycobacteriales</taxon>
        <taxon>Corynebacteriaceae</taxon>
        <taxon>Corynebacterium</taxon>
    </lineage>
</organism>
<reference evidence="1 2" key="1">
    <citation type="submission" date="2019-04" db="EMBL/GenBank/DDBJ databases">
        <title>Corynebacterium endometrii sp. nov., isolated from the uterus of a cow with endometritis.</title>
        <authorList>
            <person name="Ballas P."/>
            <person name="Ruckert C."/>
            <person name="Wagener K."/>
            <person name="Drillich M."/>
            <person name="Kaempfer P."/>
            <person name="Busse H.-J."/>
            <person name="Ehling-Schulz M."/>
        </authorList>
    </citation>
    <scope>NUCLEOTIDE SEQUENCE [LARGE SCALE GENOMIC DNA]</scope>
    <source>
        <strain evidence="1 2">LMM-1653</strain>
    </source>
</reference>
<dbReference type="Proteomes" id="UP000296352">
    <property type="component" value="Chromosome"/>
</dbReference>
<gene>
    <name evidence="1" type="ORF">CENDO_00135</name>
</gene>
<dbReference type="EMBL" id="CP039247">
    <property type="protein sequence ID" value="QCB27338.1"/>
    <property type="molecule type" value="Genomic_DNA"/>
</dbReference>
<keyword evidence="2" id="KW-1185">Reference proteome</keyword>
<dbReference type="OrthoDB" id="4415148at2"/>
<name>A0A4V1CE96_9CORY</name>
<protein>
    <submittedName>
        <fullName evidence="1">Uncharacterized protein</fullName>
    </submittedName>
</protein>